<dbReference type="KEGG" id="gah:GAH_00628"/>
<dbReference type="PANTHER" id="PTHR43664:SF1">
    <property type="entry name" value="BETA-METHYLMALYL-COA DEHYDRATASE"/>
    <property type="match status" value="1"/>
</dbReference>
<evidence type="ECO:0000313" key="3">
    <source>
        <dbReference type="Proteomes" id="UP000034723"/>
    </source>
</evidence>
<dbReference type="InterPro" id="IPR052342">
    <property type="entry name" value="MCH/BMMD"/>
</dbReference>
<dbReference type="PATRIC" id="fig|113653.22.peg.628"/>
<sequence>MTGMMGEGWYFEDYEVGREIKSSSRTVTEADIVNFAGITGDWNPIHTDEEFAKKSVFGRRVAHGTLTFAIMTGLFARLGIIERTIVAFYGVDRLRFVKPVFIGDTLTAVARIVDKEDRGNAGMIVMEASVVNQRGEVVLTGTVRFLVKKRGEVG</sequence>
<dbReference type="EMBL" id="CP011267">
    <property type="protein sequence ID" value="AKG92032.1"/>
    <property type="molecule type" value="Genomic_DNA"/>
</dbReference>
<dbReference type="Gene3D" id="3.10.129.10">
    <property type="entry name" value="Hotdog Thioesterase"/>
    <property type="match status" value="1"/>
</dbReference>
<proteinExistence type="predicted"/>
<accession>A0A0F7IIS6</accession>
<dbReference type="PANTHER" id="PTHR43664">
    <property type="entry name" value="MONOAMINE OXIDASE-RELATED"/>
    <property type="match status" value="1"/>
</dbReference>
<dbReference type="GeneID" id="24803208"/>
<organism evidence="2 3">
    <name type="scientific">Geoglobus ahangari</name>
    <dbReference type="NCBI Taxonomy" id="113653"/>
    <lineage>
        <taxon>Archaea</taxon>
        <taxon>Methanobacteriati</taxon>
        <taxon>Methanobacteriota</taxon>
        <taxon>Archaeoglobi</taxon>
        <taxon>Archaeoglobales</taxon>
        <taxon>Archaeoglobaceae</taxon>
        <taxon>Geoglobus</taxon>
    </lineage>
</organism>
<dbReference type="Proteomes" id="UP000034723">
    <property type="component" value="Chromosome"/>
</dbReference>
<dbReference type="SUPFAM" id="SSF54637">
    <property type="entry name" value="Thioesterase/thiol ester dehydrase-isomerase"/>
    <property type="match status" value="1"/>
</dbReference>
<dbReference type="InterPro" id="IPR029069">
    <property type="entry name" value="HotDog_dom_sf"/>
</dbReference>
<protein>
    <submittedName>
        <fullName evidence="2">Acyl dehydratase</fullName>
    </submittedName>
</protein>
<name>A0A0F7IIS6_9EURY</name>
<evidence type="ECO:0000259" key="1">
    <source>
        <dbReference type="Pfam" id="PF01575"/>
    </source>
</evidence>
<feature type="domain" description="MaoC-like" evidence="1">
    <location>
        <begin position="16"/>
        <end position="121"/>
    </location>
</feature>
<dbReference type="InParanoid" id="A0A0F7IIS6"/>
<dbReference type="InterPro" id="IPR002539">
    <property type="entry name" value="MaoC-like_dom"/>
</dbReference>
<dbReference type="Pfam" id="PF01575">
    <property type="entry name" value="MaoC_dehydratas"/>
    <property type="match status" value="1"/>
</dbReference>
<evidence type="ECO:0000313" key="2">
    <source>
        <dbReference type="EMBL" id="AKG92032.1"/>
    </source>
</evidence>
<keyword evidence="3" id="KW-1185">Reference proteome</keyword>
<gene>
    <name evidence="2" type="ORF">GAH_00628</name>
</gene>
<dbReference type="RefSeq" id="WP_245604073.1">
    <property type="nucleotide sequence ID" value="NZ_CP011267.1"/>
</dbReference>
<dbReference type="AlphaFoldDB" id="A0A0F7IIS6"/>
<reference evidence="2 3" key="1">
    <citation type="submission" date="2015-04" db="EMBL/GenBank/DDBJ databases">
        <title>The complete genome sequence of the hyperthermophilic, obligate iron-reducing archaeon Geoglobus ahangari strain 234T.</title>
        <authorList>
            <person name="Manzella M.P."/>
            <person name="Holmes D.E."/>
            <person name="Rocheleau J.M."/>
            <person name="Chung A."/>
            <person name="Reguera G."/>
            <person name="Kashefi K."/>
        </authorList>
    </citation>
    <scope>NUCLEOTIDE SEQUENCE [LARGE SCALE GENOMIC DNA]</scope>
    <source>
        <strain evidence="2 3">234</strain>
    </source>
</reference>
<dbReference type="HOGENOM" id="CLU_094876_0_0_2"/>
<dbReference type="STRING" id="113653.GAH_00628"/>